<reference evidence="8 9" key="1">
    <citation type="journal article" date="2018" name="Mol. Biol. Evol.">
        <title>Broad Genomic Sampling Reveals a Smut Pathogenic Ancestry of the Fungal Clade Ustilaginomycotina.</title>
        <authorList>
            <person name="Kijpornyongpan T."/>
            <person name="Mondo S.J."/>
            <person name="Barry K."/>
            <person name="Sandor L."/>
            <person name="Lee J."/>
            <person name="Lipzen A."/>
            <person name="Pangilinan J."/>
            <person name="LaButti K."/>
            <person name="Hainaut M."/>
            <person name="Henrissat B."/>
            <person name="Grigoriev I.V."/>
            <person name="Spatafora J.W."/>
            <person name="Aime M.C."/>
        </authorList>
    </citation>
    <scope>NUCLEOTIDE SEQUENCE [LARGE SCALE GENOMIC DNA]</scope>
    <source>
        <strain evidence="8 9">MCA 4718</strain>
    </source>
</reference>
<comment type="catalytic activity">
    <reaction evidence="1 5">
        <text>[protein]-peptidylproline (omega=180) = [protein]-peptidylproline (omega=0)</text>
        <dbReference type="Rhea" id="RHEA:16237"/>
        <dbReference type="Rhea" id="RHEA-COMP:10747"/>
        <dbReference type="Rhea" id="RHEA-COMP:10748"/>
        <dbReference type="ChEBI" id="CHEBI:83833"/>
        <dbReference type="ChEBI" id="CHEBI:83834"/>
        <dbReference type="EC" id="5.2.1.8"/>
    </reaction>
</comment>
<gene>
    <name evidence="8" type="ORF">BCV69DRAFT_245868</name>
</gene>
<evidence type="ECO:0000313" key="9">
    <source>
        <dbReference type="Proteomes" id="UP000245942"/>
    </source>
</evidence>
<evidence type="ECO:0000256" key="3">
    <source>
        <dbReference type="ARBA" id="ARBA00023242"/>
    </source>
</evidence>
<dbReference type="GeneID" id="37011914"/>
<comment type="function">
    <text evidence="5">PPIases accelerate the folding of proteins. It catalyzes the cis-trans isomerization of proline imidic peptide bonds in oligopeptides.</text>
</comment>
<evidence type="ECO:0000313" key="8">
    <source>
        <dbReference type="EMBL" id="PWN23001.1"/>
    </source>
</evidence>
<comment type="subcellular location">
    <subcellularLocation>
        <location evidence="2">Nucleus</location>
    </subcellularLocation>
</comment>
<evidence type="ECO:0000256" key="1">
    <source>
        <dbReference type="ARBA" id="ARBA00000971"/>
    </source>
</evidence>
<sequence>MSNIYVTEPPTSGKILLSTSKGDIEVELWAREAPKAVRNIIALAMEGYYDNMIWHRIVPGFCIQTGDPTGTGTGGESFYGEPFEDEPHQRLRFTRRGLLAMANPGEHNMNESQFFITLDATPELTAKHTIFGRISGPTIYNVLSLAEVELSPTEPDRPLYPPKLHTIKVLENPFDDIVPRITREEKLAQEANRRKARAEAGKRREKVKK</sequence>
<dbReference type="OrthoDB" id="442970at2759"/>
<dbReference type="SUPFAM" id="SSF50891">
    <property type="entry name" value="Cyclophilin-like"/>
    <property type="match status" value="1"/>
</dbReference>
<evidence type="ECO:0000256" key="2">
    <source>
        <dbReference type="ARBA" id="ARBA00004123"/>
    </source>
</evidence>
<dbReference type="PRINTS" id="PR00153">
    <property type="entry name" value="CSAPPISMRASE"/>
</dbReference>
<dbReference type="InterPro" id="IPR044666">
    <property type="entry name" value="Cyclophilin_A-like"/>
</dbReference>
<dbReference type="RefSeq" id="XP_025350161.1">
    <property type="nucleotide sequence ID" value="XM_025490180.1"/>
</dbReference>
<feature type="compositionally biased region" description="Basic and acidic residues" evidence="6">
    <location>
        <begin position="187"/>
        <end position="202"/>
    </location>
</feature>
<protein>
    <recommendedName>
        <fullName evidence="5">Peptidyl-prolyl cis-trans isomerase</fullName>
        <shortName evidence="5">PPIase</shortName>
        <ecNumber evidence="5">5.2.1.8</ecNumber>
    </recommendedName>
</protein>
<keyword evidence="9" id="KW-1185">Reference proteome</keyword>
<keyword evidence="5" id="KW-0697">Rotamase</keyword>
<dbReference type="EMBL" id="KZ819322">
    <property type="protein sequence ID" value="PWN23001.1"/>
    <property type="molecule type" value="Genomic_DNA"/>
</dbReference>
<dbReference type="EC" id="5.2.1.8" evidence="5"/>
<accession>A0A316UF13</accession>
<dbReference type="Gene3D" id="2.40.100.10">
    <property type="entry name" value="Cyclophilin-like"/>
    <property type="match status" value="1"/>
</dbReference>
<comment type="similarity">
    <text evidence="4">Belongs to the cyclophilin-type PPIase family. CWC27 subfamily.</text>
</comment>
<dbReference type="STRING" id="1684307.A0A316UF13"/>
<dbReference type="GO" id="GO:0003755">
    <property type="term" value="F:peptidyl-prolyl cis-trans isomerase activity"/>
    <property type="evidence" value="ECO:0007669"/>
    <property type="project" value="UniProtKB-UniRule"/>
</dbReference>
<keyword evidence="3" id="KW-0539">Nucleus</keyword>
<dbReference type="GO" id="GO:0071013">
    <property type="term" value="C:catalytic step 2 spliceosome"/>
    <property type="evidence" value="ECO:0007669"/>
    <property type="project" value="TreeGrafter"/>
</dbReference>
<organism evidence="8 9">
    <name type="scientific">Pseudomicrostroma glucosiphilum</name>
    <dbReference type="NCBI Taxonomy" id="1684307"/>
    <lineage>
        <taxon>Eukaryota</taxon>
        <taxon>Fungi</taxon>
        <taxon>Dikarya</taxon>
        <taxon>Basidiomycota</taxon>
        <taxon>Ustilaginomycotina</taxon>
        <taxon>Exobasidiomycetes</taxon>
        <taxon>Microstromatales</taxon>
        <taxon>Microstromatales incertae sedis</taxon>
        <taxon>Pseudomicrostroma</taxon>
    </lineage>
</organism>
<dbReference type="PROSITE" id="PS50072">
    <property type="entry name" value="CSA_PPIASE_2"/>
    <property type="match status" value="1"/>
</dbReference>
<dbReference type="PANTHER" id="PTHR45625">
    <property type="entry name" value="PEPTIDYL-PROLYL CIS-TRANS ISOMERASE-RELATED"/>
    <property type="match status" value="1"/>
</dbReference>
<name>A0A316UF13_9BASI</name>
<evidence type="ECO:0000259" key="7">
    <source>
        <dbReference type="PROSITE" id="PS50072"/>
    </source>
</evidence>
<evidence type="ECO:0000256" key="4">
    <source>
        <dbReference type="ARBA" id="ARBA00038509"/>
    </source>
</evidence>
<feature type="region of interest" description="Disordered" evidence="6">
    <location>
        <begin position="187"/>
        <end position="209"/>
    </location>
</feature>
<proteinExistence type="inferred from homology"/>
<dbReference type="InterPro" id="IPR029000">
    <property type="entry name" value="Cyclophilin-like_dom_sf"/>
</dbReference>
<dbReference type="PANTHER" id="PTHR45625:SF6">
    <property type="entry name" value="SPLICEOSOME-ASSOCIATED PROTEIN CWC27 HOMOLOG"/>
    <property type="match status" value="1"/>
</dbReference>
<keyword evidence="5" id="KW-0413">Isomerase</keyword>
<evidence type="ECO:0000256" key="6">
    <source>
        <dbReference type="SAM" id="MobiDB-lite"/>
    </source>
</evidence>
<dbReference type="Pfam" id="PF00160">
    <property type="entry name" value="Pro_isomerase"/>
    <property type="match status" value="1"/>
</dbReference>
<dbReference type="Proteomes" id="UP000245942">
    <property type="component" value="Unassembled WGS sequence"/>
</dbReference>
<dbReference type="AlphaFoldDB" id="A0A316UF13"/>
<evidence type="ECO:0000256" key="5">
    <source>
        <dbReference type="RuleBase" id="RU363019"/>
    </source>
</evidence>
<dbReference type="InterPro" id="IPR002130">
    <property type="entry name" value="Cyclophilin-type_PPIase_dom"/>
</dbReference>
<feature type="domain" description="PPIase cyclophilin-type" evidence="7">
    <location>
        <begin position="22"/>
        <end position="169"/>
    </location>
</feature>